<evidence type="ECO:0000256" key="8">
    <source>
        <dbReference type="SAM" id="MobiDB-lite"/>
    </source>
</evidence>
<feature type="region of interest" description="Disordered" evidence="8">
    <location>
        <begin position="518"/>
        <end position="542"/>
    </location>
</feature>
<evidence type="ECO:0000259" key="10">
    <source>
        <dbReference type="PROSITE" id="PS50850"/>
    </source>
</evidence>
<evidence type="ECO:0000256" key="4">
    <source>
        <dbReference type="ARBA" id="ARBA00022475"/>
    </source>
</evidence>
<dbReference type="SUPFAM" id="SSF103473">
    <property type="entry name" value="MFS general substrate transporter"/>
    <property type="match status" value="1"/>
</dbReference>
<dbReference type="InterPro" id="IPR036259">
    <property type="entry name" value="MFS_trans_sf"/>
</dbReference>
<dbReference type="GO" id="GO:0005886">
    <property type="term" value="C:plasma membrane"/>
    <property type="evidence" value="ECO:0007669"/>
    <property type="project" value="UniProtKB-SubCell"/>
</dbReference>
<proteinExistence type="inferred from homology"/>
<feature type="transmembrane region" description="Helical" evidence="9">
    <location>
        <begin position="321"/>
        <end position="340"/>
    </location>
</feature>
<dbReference type="Pfam" id="PF07690">
    <property type="entry name" value="MFS_1"/>
    <property type="match status" value="1"/>
</dbReference>
<dbReference type="CDD" id="cd17502">
    <property type="entry name" value="MFS_Azr1_MDR_like"/>
    <property type="match status" value="1"/>
</dbReference>
<evidence type="ECO:0000256" key="1">
    <source>
        <dbReference type="ARBA" id="ARBA00004651"/>
    </source>
</evidence>
<dbReference type="PANTHER" id="PTHR23501">
    <property type="entry name" value="MAJOR FACILITATOR SUPERFAMILY"/>
    <property type="match status" value="1"/>
</dbReference>
<feature type="transmembrane region" description="Helical" evidence="9">
    <location>
        <begin position="98"/>
        <end position="117"/>
    </location>
</feature>
<keyword evidence="6 9" id="KW-1133">Transmembrane helix</keyword>
<feature type="transmembrane region" description="Helical" evidence="9">
    <location>
        <begin position="186"/>
        <end position="206"/>
    </location>
</feature>
<comment type="subcellular location">
    <subcellularLocation>
        <location evidence="1">Cell membrane</location>
        <topology evidence="1">Multi-pass membrane protein</topology>
    </subcellularLocation>
</comment>
<dbReference type="GO" id="GO:0022857">
    <property type="term" value="F:transmembrane transporter activity"/>
    <property type="evidence" value="ECO:0007669"/>
    <property type="project" value="InterPro"/>
</dbReference>
<evidence type="ECO:0000256" key="6">
    <source>
        <dbReference type="ARBA" id="ARBA00022989"/>
    </source>
</evidence>
<accession>A0A927RP94</accession>
<organism evidence="11 12">
    <name type="scientific">Actinopolymorpha pittospori</name>
    <dbReference type="NCBI Taxonomy" id="648752"/>
    <lineage>
        <taxon>Bacteria</taxon>
        <taxon>Bacillati</taxon>
        <taxon>Actinomycetota</taxon>
        <taxon>Actinomycetes</taxon>
        <taxon>Propionibacteriales</taxon>
        <taxon>Actinopolymorphaceae</taxon>
        <taxon>Actinopolymorpha</taxon>
    </lineage>
</organism>
<name>A0A927RP94_9ACTN</name>
<feature type="transmembrane region" description="Helical" evidence="9">
    <location>
        <begin position="250"/>
        <end position="267"/>
    </location>
</feature>
<evidence type="ECO:0000256" key="9">
    <source>
        <dbReference type="SAM" id="Phobius"/>
    </source>
</evidence>
<comment type="caution">
    <text evidence="11">The sequence shown here is derived from an EMBL/GenBank/DDBJ whole genome shotgun (WGS) entry which is preliminary data.</text>
</comment>
<feature type="transmembrane region" description="Helical" evidence="9">
    <location>
        <begin position="288"/>
        <end position="309"/>
    </location>
</feature>
<dbReference type="RefSeq" id="WP_192755037.1">
    <property type="nucleotide sequence ID" value="NZ_BAABJL010000176.1"/>
</dbReference>
<dbReference type="PROSITE" id="PS50850">
    <property type="entry name" value="MFS"/>
    <property type="match status" value="1"/>
</dbReference>
<comment type="similarity">
    <text evidence="2">Belongs to the major facilitator superfamily. TCR/Tet family.</text>
</comment>
<keyword evidence="4" id="KW-1003">Cell membrane</keyword>
<feature type="domain" description="Major facilitator superfamily (MFS) profile" evidence="10">
    <location>
        <begin position="33"/>
        <end position="513"/>
    </location>
</feature>
<dbReference type="PRINTS" id="PR01036">
    <property type="entry name" value="TCRTETB"/>
</dbReference>
<feature type="region of interest" description="Disordered" evidence="8">
    <location>
        <begin position="1"/>
        <end position="22"/>
    </location>
</feature>
<gene>
    <name evidence="11" type="ORF">HEB94_008744</name>
</gene>
<feature type="transmembrane region" description="Helical" evidence="9">
    <location>
        <begin position="30"/>
        <end position="48"/>
    </location>
</feature>
<keyword evidence="12" id="KW-1185">Reference proteome</keyword>
<dbReference type="PANTHER" id="PTHR23501:SF197">
    <property type="entry name" value="COMD"/>
    <property type="match status" value="1"/>
</dbReference>
<feature type="transmembrane region" description="Helical" evidence="9">
    <location>
        <begin position="490"/>
        <end position="508"/>
    </location>
</feature>
<dbReference type="FunFam" id="1.20.1720.10:FF:000004">
    <property type="entry name" value="EmrB/QacA family drug resistance transporter"/>
    <property type="match status" value="1"/>
</dbReference>
<dbReference type="Proteomes" id="UP000638648">
    <property type="component" value="Unassembled WGS sequence"/>
</dbReference>
<evidence type="ECO:0000313" key="12">
    <source>
        <dbReference type="Proteomes" id="UP000638648"/>
    </source>
</evidence>
<evidence type="ECO:0000256" key="2">
    <source>
        <dbReference type="ARBA" id="ARBA00007520"/>
    </source>
</evidence>
<feature type="transmembrane region" description="Helical" evidence="9">
    <location>
        <begin position="218"/>
        <end position="238"/>
    </location>
</feature>
<evidence type="ECO:0000256" key="7">
    <source>
        <dbReference type="ARBA" id="ARBA00023136"/>
    </source>
</evidence>
<evidence type="ECO:0000313" key="11">
    <source>
        <dbReference type="EMBL" id="MBE1611896.1"/>
    </source>
</evidence>
<dbReference type="InterPro" id="IPR020846">
    <property type="entry name" value="MFS_dom"/>
</dbReference>
<feature type="transmembrane region" description="Helical" evidence="9">
    <location>
        <begin position="68"/>
        <end position="86"/>
    </location>
</feature>
<feature type="transmembrane region" description="Helical" evidence="9">
    <location>
        <begin position="352"/>
        <end position="371"/>
    </location>
</feature>
<dbReference type="NCBIfam" id="TIGR00711">
    <property type="entry name" value="efflux_EmrB"/>
    <property type="match status" value="1"/>
</dbReference>
<feature type="transmembrane region" description="Helical" evidence="9">
    <location>
        <begin position="123"/>
        <end position="144"/>
    </location>
</feature>
<dbReference type="EMBL" id="JADBEM010000001">
    <property type="protein sequence ID" value="MBE1611896.1"/>
    <property type="molecule type" value="Genomic_DNA"/>
</dbReference>
<evidence type="ECO:0000256" key="5">
    <source>
        <dbReference type="ARBA" id="ARBA00022692"/>
    </source>
</evidence>
<dbReference type="Gene3D" id="1.20.1720.10">
    <property type="entry name" value="Multidrug resistance protein D"/>
    <property type="match status" value="1"/>
</dbReference>
<dbReference type="AlphaFoldDB" id="A0A927RP94"/>
<keyword evidence="5 9" id="KW-0812">Transmembrane</keyword>
<feature type="compositionally biased region" description="Low complexity" evidence="8">
    <location>
        <begin position="8"/>
        <end position="22"/>
    </location>
</feature>
<sequence length="542" mass="56991">MSEDLRQPSAAPGGTPPATDGPSYLSHRQILITLSGLMAGMLLAALDQSIVGTALPRIVSDLGGLDKLSWVVTAYLLTSTASTPLWGKISDLYGRRLIFQAAIGTFLVGSVLAALSQNMIELVAFRAIQGLGGGGLMALAFATIGDIIPPRQRGRYQGYFGAVFGLSSVAGPLLGGWFTDGPGWRWIFWINLPIGVLALIVTSYALRMPTIRRNHKIDYLGATMIVASVSTILLYLSWRGVSYGWTEGGALALLAAGILLAVAFVFVESRASEPILPLRLFRNSVFTVSNVYGLIAGFVMFGAIIYLPLYLQVVQGLSPTASGLAMLPMMAGLFTSSIGAGRLITKNGRYKIYPIVGAAVIAVALWLLSNLHADSTLWTIGVFEYVLGFGLGLTMQTIMTAVQNAVHFRDMGTATSATTFFRSMGGALGTAVFGAILTSRLTSHMAETLSPAMAAKVPAGAAQNVSAIQALPPEVKAPVLEAFVRTLHDVFIFGVPFAVVAVVVAFFLKEIPLATGHTPASGSGSGSGDGEAEAEFAPTISH</sequence>
<reference evidence="11" key="1">
    <citation type="submission" date="2020-10" db="EMBL/GenBank/DDBJ databases">
        <title>Sequencing the genomes of 1000 actinobacteria strains.</title>
        <authorList>
            <person name="Klenk H.-P."/>
        </authorList>
    </citation>
    <scope>NUCLEOTIDE SEQUENCE</scope>
    <source>
        <strain evidence="11">DSM 45354</strain>
    </source>
</reference>
<dbReference type="Gene3D" id="1.20.1250.20">
    <property type="entry name" value="MFS general substrate transporter like domains"/>
    <property type="match status" value="1"/>
</dbReference>
<feature type="transmembrane region" description="Helical" evidence="9">
    <location>
        <begin position="420"/>
        <end position="441"/>
    </location>
</feature>
<protein>
    <submittedName>
        <fullName evidence="11">EmrB/QacA subfamily drug resistance transporter</fullName>
    </submittedName>
</protein>
<feature type="transmembrane region" description="Helical" evidence="9">
    <location>
        <begin position="377"/>
        <end position="399"/>
    </location>
</feature>
<evidence type="ECO:0000256" key="3">
    <source>
        <dbReference type="ARBA" id="ARBA00022448"/>
    </source>
</evidence>
<dbReference type="InterPro" id="IPR011701">
    <property type="entry name" value="MFS"/>
</dbReference>
<feature type="transmembrane region" description="Helical" evidence="9">
    <location>
        <begin position="156"/>
        <end position="174"/>
    </location>
</feature>
<keyword evidence="3" id="KW-0813">Transport</keyword>
<keyword evidence="7 9" id="KW-0472">Membrane</keyword>
<dbReference type="InterPro" id="IPR004638">
    <property type="entry name" value="EmrB-like"/>
</dbReference>